<accession>A0AAW0FWB3</accession>
<evidence type="ECO:0000256" key="1">
    <source>
        <dbReference type="SAM" id="Phobius"/>
    </source>
</evidence>
<keyword evidence="3" id="KW-1185">Reference proteome</keyword>
<keyword evidence="1" id="KW-0812">Transmembrane</keyword>
<feature type="transmembrane region" description="Helical" evidence="1">
    <location>
        <begin position="7"/>
        <end position="25"/>
    </location>
</feature>
<feature type="transmembrane region" description="Helical" evidence="1">
    <location>
        <begin position="113"/>
        <end position="135"/>
    </location>
</feature>
<feature type="transmembrane region" description="Helical" evidence="1">
    <location>
        <begin position="37"/>
        <end position="56"/>
    </location>
</feature>
<evidence type="ECO:0008006" key="4">
    <source>
        <dbReference type="Google" id="ProtNLM"/>
    </source>
</evidence>
<sequence>MRDYCSWWVYLRQFQVICLLFPHSVAPLSNSHCNTMVHVISALGTTTTCLGTMLFLARARSVFFHSQWARLVFLALWFIAVGGVISTTPFAFYGARVEPGGLCMVSKVSTIESVGSLSVAAFDVTVFVTITYRILAMERKLGRWAMVRAFFLGSKAGSISRALLRTGQLYFFPMLVLMIFLLLFEFSSFVQADFVLQCRAAAYCALAVFYNIMACRVFRLLRLVDPADPYAQTVEISVLQFRNVPRGVESTFNL</sequence>
<reference evidence="2 3" key="1">
    <citation type="submission" date="2022-09" db="EMBL/GenBank/DDBJ databases">
        <authorList>
            <person name="Palmer J.M."/>
        </authorList>
    </citation>
    <scope>NUCLEOTIDE SEQUENCE [LARGE SCALE GENOMIC DNA]</scope>
    <source>
        <strain evidence="2 3">DSM 7382</strain>
    </source>
</reference>
<dbReference type="AlphaFoldDB" id="A0AAW0FWB3"/>
<proteinExistence type="predicted"/>
<feature type="transmembrane region" description="Helical" evidence="1">
    <location>
        <begin position="169"/>
        <end position="188"/>
    </location>
</feature>
<evidence type="ECO:0000313" key="3">
    <source>
        <dbReference type="Proteomes" id="UP001385951"/>
    </source>
</evidence>
<feature type="transmembrane region" description="Helical" evidence="1">
    <location>
        <begin position="194"/>
        <end position="213"/>
    </location>
</feature>
<gene>
    <name evidence="2" type="ORF">QCA50_011559</name>
</gene>
<name>A0AAW0FWB3_9APHY</name>
<keyword evidence="1" id="KW-0472">Membrane</keyword>
<evidence type="ECO:0000313" key="2">
    <source>
        <dbReference type="EMBL" id="KAK7685196.1"/>
    </source>
</evidence>
<organism evidence="2 3">
    <name type="scientific">Cerrena zonata</name>
    <dbReference type="NCBI Taxonomy" id="2478898"/>
    <lineage>
        <taxon>Eukaryota</taxon>
        <taxon>Fungi</taxon>
        <taxon>Dikarya</taxon>
        <taxon>Basidiomycota</taxon>
        <taxon>Agaricomycotina</taxon>
        <taxon>Agaricomycetes</taxon>
        <taxon>Polyporales</taxon>
        <taxon>Cerrenaceae</taxon>
        <taxon>Cerrena</taxon>
    </lineage>
</organism>
<comment type="caution">
    <text evidence="2">The sequence shown here is derived from an EMBL/GenBank/DDBJ whole genome shotgun (WGS) entry which is preliminary data.</text>
</comment>
<dbReference type="EMBL" id="JASBNA010000021">
    <property type="protein sequence ID" value="KAK7685196.1"/>
    <property type="molecule type" value="Genomic_DNA"/>
</dbReference>
<feature type="transmembrane region" description="Helical" evidence="1">
    <location>
        <begin position="68"/>
        <end position="93"/>
    </location>
</feature>
<keyword evidence="1" id="KW-1133">Transmembrane helix</keyword>
<protein>
    <recommendedName>
        <fullName evidence="4">G-protein coupled receptors family 1 profile domain-containing protein</fullName>
    </recommendedName>
</protein>
<dbReference type="Proteomes" id="UP001385951">
    <property type="component" value="Unassembled WGS sequence"/>
</dbReference>